<dbReference type="SUPFAM" id="SSF109998">
    <property type="entry name" value="Triger factor/SurA peptide-binding domain-like"/>
    <property type="match status" value="1"/>
</dbReference>
<dbReference type="OrthoDB" id="5564407at2"/>
<dbReference type="PROSITE" id="PS51257">
    <property type="entry name" value="PROKAR_LIPOPROTEIN"/>
    <property type="match status" value="1"/>
</dbReference>
<feature type="chain" id="PRO_5011777753" evidence="3">
    <location>
        <begin position="23"/>
        <end position="322"/>
    </location>
</feature>
<sequence length="322" mass="35585">MVLANTRTALTGLMISLALVLAACDSNEPKEKKTGQALVSVNGKEVTMLQLNEEIKRANVRPEQYEAASKQLLESLIVRQLILDEAVHNKLDRTPDVMQARDRANAQVIAQAYMQGIVSKIAKPTQAEIDEYFQKHPEFFSQRKQFDLITVRVATKDLSSELKKTIDAAKSVDQVVTWLDKNKVPYLRSLASRSSTDLPPQMAKMLQEKSKDTIFIVNEQENSLLISVNAIKDSPITLAAATPQIERFLLNQKYKEATDAEVTRLRAAAKIEYLNAKAPESSAADKPVVPQAAPNADNATNNLNLTEPTSNGSIERGIMGLK</sequence>
<dbReference type="GO" id="GO:0003755">
    <property type="term" value="F:peptidyl-prolyl cis-trans isomerase activity"/>
    <property type="evidence" value="ECO:0007669"/>
    <property type="project" value="InterPro"/>
</dbReference>
<evidence type="ECO:0000313" key="6">
    <source>
        <dbReference type="Proteomes" id="UP000198814"/>
    </source>
</evidence>
<evidence type="ECO:0000256" key="1">
    <source>
        <dbReference type="ARBA" id="ARBA00022729"/>
    </source>
</evidence>
<feature type="compositionally biased region" description="Low complexity" evidence="2">
    <location>
        <begin position="292"/>
        <end position="306"/>
    </location>
</feature>
<keyword evidence="5" id="KW-0413">Isomerase</keyword>
<dbReference type="Pfam" id="PF13145">
    <property type="entry name" value="Rotamase_2"/>
    <property type="match status" value="1"/>
</dbReference>
<dbReference type="InterPro" id="IPR046357">
    <property type="entry name" value="PPIase_dom_sf"/>
</dbReference>
<evidence type="ECO:0000256" key="3">
    <source>
        <dbReference type="SAM" id="SignalP"/>
    </source>
</evidence>
<dbReference type="Gene3D" id="3.10.50.40">
    <property type="match status" value="1"/>
</dbReference>
<dbReference type="NCBIfam" id="TIGR02925">
    <property type="entry name" value="cis_trans_EpsD"/>
    <property type="match status" value="1"/>
</dbReference>
<dbReference type="RefSeq" id="WP_090317165.1">
    <property type="nucleotide sequence ID" value="NZ_FNOE01000006.1"/>
</dbReference>
<evidence type="ECO:0000256" key="2">
    <source>
        <dbReference type="SAM" id="MobiDB-lite"/>
    </source>
</evidence>
<dbReference type="PANTHER" id="PTHR47637:SF1">
    <property type="entry name" value="CHAPERONE SURA"/>
    <property type="match status" value="1"/>
</dbReference>
<keyword evidence="1 3" id="KW-0732">Signal</keyword>
<accession>A0A1H8MSY7</accession>
<feature type="region of interest" description="Disordered" evidence="2">
    <location>
        <begin position="280"/>
        <end position="322"/>
    </location>
</feature>
<dbReference type="Gene3D" id="1.10.4030.10">
    <property type="entry name" value="Porin chaperone SurA, peptide-binding domain"/>
    <property type="match status" value="1"/>
</dbReference>
<evidence type="ECO:0000259" key="4">
    <source>
        <dbReference type="Pfam" id="PF13145"/>
    </source>
</evidence>
<proteinExistence type="predicted"/>
<dbReference type="STRING" id="42354.SAMN05216333_1068"/>
<keyword evidence="6" id="KW-1185">Reference proteome</keyword>
<feature type="signal peptide" evidence="3">
    <location>
        <begin position="1"/>
        <end position="22"/>
    </location>
</feature>
<dbReference type="InterPro" id="IPR000297">
    <property type="entry name" value="PPIase_PpiC"/>
</dbReference>
<dbReference type="InterPro" id="IPR050280">
    <property type="entry name" value="OMP_Chaperone_SurA"/>
</dbReference>
<dbReference type="InterPro" id="IPR014274">
    <property type="entry name" value="PPIase_EpsD"/>
</dbReference>
<protein>
    <submittedName>
        <fullName evidence="5">Peptidyl-prolyl cis-trans isomerase, EpsD family</fullName>
    </submittedName>
</protein>
<name>A0A1H8MSY7_9PROT</name>
<dbReference type="PANTHER" id="PTHR47637">
    <property type="entry name" value="CHAPERONE SURA"/>
    <property type="match status" value="1"/>
</dbReference>
<gene>
    <name evidence="5" type="ORF">SAMN05216333_1068</name>
</gene>
<dbReference type="AlphaFoldDB" id="A0A1H8MSY7"/>
<dbReference type="InterPro" id="IPR027304">
    <property type="entry name" value="Trigger_fact/SurA_dom_sf"/>
</dbReference>
<dbReference type="Proteomes" id="UP000198814">
    <property type="component" value="Unassembled WGS sequence"/>
</dbReference>
<dbReference type="EMBL" id="FODO01000006">
    <property type="protein sequence ID" value="SEO20409.1"/>
    <property type="molecule type" value="Genomic_DNA"/>
</dbReference>
<reference evidence="6" key="1">
    <citation type="submission" date="2016-10" db="EMBL/GenBank/DDBJ databases">
        <authorList>
            <person name="Varghese N."/>
            <person name="Submissions S."/>
        </authorList>
    </citation>
    <scope>NUCLEOTIDE SEQUENCE [LARGE SCALE GENOMIC DNA]</scope>
    <source>
        <strain evidence="6">Nm76</strain>
    </source>
</reference>
<evidence type="ECO:0000313" key="5">
    <source>
        <dbReference type="EMBL" id="SEO20409.1"/>
    </source>
</evidence>
<feature type="domain" description="PpiC" evidence="4">
    <location>
        <begin position="124"/>
        <end position="241"/>
    </location>
</feature>
<organism evidence="5 6">
    <name type="scientific">Nitrosomonas oligotropha</name>
    <dbReference type="NCBI Taxonomy" id="42354"/>
    <lineage>
        <taxon>Bacteria</taxon>
        <taxon>Pseudomonadati</taxon>
        <taxon>Pseudomonadota</taxon>
        <taxon>Betaproteobacteria</taxon>
        <taxon>Nitrosomonadales</taxon>
        <taxon>Nitrosomonadaceae</taxon>
        <taxon>Nitrosomonas</taxon>
    </lineage>
</organism>